<sequence>MFSIEKDSTIFILQFLYNRISAITLYLKRLDVESAKMVRFKKVASRHEQKTREICVYKSASQYNKRPKLGC</sequence>
<dbReference type="EMBL" id="GAIX01010865">
    <property type="protein sequence ID" value="JAA81695.1"/>
    <property type="molecule type" value="Transcribed_RNA"/>
</dbReference>
<dbReference type="AlphaFoldDB" id="S4P568"/>
<name>S4P568_9NEOP</name>
<accession>S4P568</accession>
<proteinExistence type="predicted"/>
<organism evidence="1">
    <name type="scientific">Pararge aegeria</name>
    <name type="common">speckled wood butterfly</name>
    <dbReference type="NCBI Taxonomy" id="116150"/>
    <lineage>
        <taxon>Eukaryota</taxon>
        <taxon>Metazoa</taxon>
        <taxon>Ecdysozoa</taxon>
        <taxon>Arthropoda</taxon>
        <taxon>Hexapoda</taxon>
        <taxon>Insecta</taxon>
        <taxon>Pterygota</taxon>
        <taxon>Neoptera</taxon>
        <taxon>Endopterygota</taxon>
        <taxon>Lepidoptera</taxon>
        <taxon>Glossata</taxon>
        <taxon>Ditrysia</taxon>
        <taxon>Papilionoidea</taxon>
        <taxon>Nymphalidae</taxon>
        <taxon>Satyrinae</taxon>
        <taxon>Satyrini</taxon>
        <taxon>Parargina</taxon>
        <taxon>Pararge</taxon>
    </lineage>
</organism>
<protein>
    <submittedName>
        <fullName evidence="1">Uncharacterized protein</fullName>
    </submittedName>
</protein>
<reference evidence="1" key="1">
    <citation type="journal article" date="2013" name="BMC Genomics">
        <title>Unscrambling butterfly oogenesis.</title>
        <authorList>
            <person name="Carter J.M."/>
            <person name="Baker S.C."/>
            <person name="Pink R."/>
            <person name="Carter D.R."/>
            <person name="Collins A."/>
            <person name="Tomlin J."/>
            <person name="Gibbs M."/>
            <person name="Breuker C.J."/>
        </authorList>
    </citation>
    <scope>NUCLEOTIDE SEQUENCE</scope>
    <source>
        <tissue evidence="1">Ovary</tissue>
    </source>
</reference>
<reference evidence="1" key="2">
    <citation type="submission" date="2013-05" db="EMBL/GenBank/DDBJ databases">
        <authorList>
            <person name="Carter J.-M."/>
            <person name="Baker S.C."/>
            <person name="Pink R."/>
            <person name="Carter D.R.F."/>
            <person name="Collins A."/>
            <person name="Tomlin J."/>
            <person name="Gibbs M."/>
            <person name="Breuker C.J."/>
        </authorList>
    </citation>
    <scope>NUCLEOTIDE SEQUENCE</scope>
    <source>
        <tissue evidence="1">Ovary</tissue>
    </source>
</reference>
<evidence type="ECO:0000313" key="1">
    <source>
        <dbReference type="EMBL" id="JAA81695.1"/>
    </source>
</evidence>